<dbReference type="EMBL" id="LLZS01000009">
    <property type="protein sequence ID" value="KUR70408.1"/>
    <property type="molecule type" value="Genomic_DNA"/>
</dbReference>
<evidence type="ECO:0000256" key="4">
    <source>
        <dbReference type="ARBA" id="ARBA00022692"/>
    </source>
</evidence>
<feature type="transmembrane region" description="Helical" evidence="7">
    <location>
        <begin position="113"/>
        <end position="132"/>
    </location>
</feature>
<dbReference type="Proteomes" id="UP000058012">
    <property type="component" value="Unassembled WGS sequence"/>
</dbReference>
<dbReference type="PANTHER" id="PTHR33452:SF1">
    <property type="entry name" value="INNER MEMBRANE PROTEIN YPHA-RELATED"/>
    <property type="match status" value="1"/>
</dbReference>
<feature type="transmembrane region" description="Helical" evidence="7">
    <location>
        <begin position="53"/>
        <end position="73"/>
    </location>
</feature>
<dbReference type="InterPro" id="IPR051907">
    <property type="entry name" value="DoxX-like_oxidoreductase"/>
</dbReference>
<keyword evidence="4 7" id="KW-0812">Transmembrane</keyword>
<feature type="transmembrane region" description="Helical" evidence="7">
    <location>
        <begin position="22"/>
        <end position="47"/>
    </location>
</feature>
<accession>A0A117UT86</accession>
<dbReference type="RefSeq" id="WP_067913437.1">
    <property type="nucleotide sequence ID" value="NZ_KQ954246.1"/>
</dbReference>
<comment type="similarity">
    <text evidence="2">Belongs to the DoxX family.</text>
</comment>
<evidence type="ECO:0000256" key="3">
    <source>
        <dbReference type="ARBA" id="ARBA00022475"/>
    </source>
</evidence>
<sequence length="135" mass="13596">MTTTTAPATNETGHLLAATGRVLIAAIFVLSGIGKIANPAATIGYIASAGLPFAPAALIAAALIEIGGGLALIAGFRTRLVALVLAGFSVVAGLAFHAHFADQNQLIHFLKNLAMAGGLLQVAAFGPGRIALDRR</sequence>
<evidence type="ECO:0000256" key="1">
    <source>
        <dbReference type="ARBA" id="ARBA00004651"/>
    </source>
</evidence>
<feature type="transmembrane region" description="Helical" evidence="7">
    <location>
        <begin position="80"/>
        <end position="101"/>
    </location>
</feature>
<keyword evidence="3" id="KW-1003">Cell membrane</keyword>
<dbReference type="OrthoDB" id="9810206at2"/>
<keyword evidence="6 7" id="KW-0472">Membrane</keyword>
<proteinExistence type="inferred from homology"/>
<reference evidence="8 9" key="1">
    <citation type="submission" date="2015-10" db="EMBL/GenBank/DDBJ databases">
        <title>Draft genome sequence of Novosphingobium fuchskuhlense DSM 25065 isolated from a surface water sample of the southwest basin of Lake Grosse Fuchskuhle.</title>
        <authorList>
            <person name="Ruckert C."/>
            <person name="Winkler A."/>
            <person name="Glaeser J."/>
            <person name="Grossart H.-P."/>
            <person name="Kalinowski J."/>
            <person name="Glaeser S."/>
        </authorList>
    </citation>
    <scope>NUCLEOTIDE SEQUENCE [LARGE SCALE GENOMIC DNA]</scope>
    <source>
        <strain evidence="8 9">FNE08-7</strain>
    </source>
</reference>
<comment type="subcellular location">
    <subcellularLocation>
        <location evidence="1">Cell membrane</location>
        <topology evidence="1">Multi-pass membrane protein</topology>
    </subcellularLocation>
</comment>
<dbReference type="InterPro" id="IPR032808">
    <property type="entry name" value="DoxX"/>
</dbReference>
<name>A0A117UT86_9SPHN</name>
<dbReference type="GO" id="GO:0005886">
    <property type="term" value="C:plasma membrane"/>
    <property type="evidence" value="ECO:0007669"/>
    <property type="project" value="UniProtKB-SubCell"/>
</dbReference>
<evidence type="ECO:0000313" key="9">
    <source>
        <dbReference type="Proteomes" id="UP000058012"/>
    </source>
</evidence>
<evidence type="ECO:0000256" key="5">
    <source>
        <dbReference type="ARBA" id="ARBA00022989"/>
    </source>
</evidence>
<dbReference type="Pfam" id="PF07681">
    <property type="entry name" value="DoxX"/>
    <property type="match status" value="1"/>
</dbReference>
<protein>
    <submittedName>
        <fullName evidence="8">LysR family transcriptional regulator</fullName>
    </submittedName>
</protein>
<keyword evidence="9" id="KW-1185">Reference proteome</keyword>
<dbReference type="PANTHER" id="PTHR33452">
    <property type="entry name" value="OXIDOREDUCTASE CATD-RELATED"/>
    <property type="match status" value="1"/>
</dbReference>
<evidence type="ECO:0000256" key="2">
    <source>
        <dbReference type="ARBA" id="ARBA00006679"/>
    </source>
</evidence>
<evidence type="ECO:0000313" key="8">
    <source>
        <dbReference type="EMBL" id="KUR70408.1"/>
    </source>
</evidence>
<gene>
    <name evidence="8" type="ORF">AQZ52_16390</name>
</gene>
<keyword evidence="5 7" id="KW-1133">Transmembrane helix</keyword>
<evidence type="ECO:0000256" key="6">
    <source>
        <dbReference type="ARBA" id="ARBA00023136"/>
    </source>
</evidence>
<organism evidence="8 9">
    <name type="scientific">Novosphingobium fuchskuhlense</name>
    <dbReference type="NCBI Taxonomy" id="1117702"/>
    <lineage>
        <taxon>Bacteria</taxon>
        <taxon>Pseudomonadati</taxon>
        <taxon>Pseudomonadota</taxon>
        <taxon>Alphaproteobacteria</taxon>
        <taxon>Sphingomonadales</taxon>
        <taxon>Sphingomonadaceae</taxon>
        <taxon>Novosphingobium</taxon>
    </lineage>
</organism>
<comment type="caution">
    <text evidence="8">The sequence shown here is derived from an EMBL/GenBank/DDBJ whole genome shotgun (WGS) entry which is preliminary data.</text>
</comment>
<dbReference type="STRING" id="1117702.AQZ52_16390"/>
<dbReference type="AlphaFoldDB" id="A0A117UT86"/>
<evidence type="ECO:0000256" key="7">
    <source>
        <dbReference type="SAM" id="Phobius"/>
    </source>
</evidence>